<feature type="region of interest" description="Disordered" evidence="1">
    <location>
        <begin position="15"/>
        <end position="63"/>
    </location>
</feature>
<dbReference type="AlphaFoldDB" id="C3X376"/>
<sequence>MEKSEFEELCKELDLLKKSQSDEDDGDKKIKAASEEDEEGSDDNVNKKTADTEDNEDEEDAEDQFGKSLPVILPSGEQAVAVDAGQLIKSLQNGIDRLGKGLKTDRESFAKSLNVLTEKMEEQGKVIKAIGEQVIRMAKSGSGRKSVVDLGTSMTKSQPQSLSPSVLLAKCEQAMLQGKLTGYELSSAETYVNRGMEIPQSILSKLV</sequence>
<feature type="compositionally biased region" description="Basic and acidic residues" evidence="1">
    <location>
        <begin position="15"/>
        <end position="34"/>
    </location>
</feature>
<name>C3X376_9BURK</name>
<evidence type="ECO:0000313" key="2">
    <source>
        <dbReference type="EMBL" id="EEO27662.2"/>
    </source>
</evidence>
<reference evidence="2" key="1">
    <citation type="submission" date="2011-10" db="EMBL/GenBank/DDBJ databases">
        <title>The Genome Sequence of Oxalobacter formigenes HOxBLS.</title>
        <authorList>
            <consortium name="The Broad Institute Genome Sequencing Platform"/>
            <person name="Earl A."/>
            <person name="Ward D."/>
            <person name="Feldgarden M."/>
            <person name="Gevers D."/>
            <person name="Allison M.J."/>
            <person name="Humphrey S."/>
            <person name="Young S.K."/>
            <person name="Zeng Q."/>
            <person name="Gargeya S."/>
            <person name="Fitzgerald M."/>
            <person name="Haas B."/>
            <person name="Abouelleil A."/>
            <person name="Alvarado L."/>
            <person name="Arachchi H.M."/>
            <person name="Berlin A."/>
            <person name="Brown A."/>
            <person name="Chapman S.B."/>
            <person name="Chen Z."/>
            <person name="Dunbar C."/>
            <person name="Freedman E."/>
            <person name="Gearin G."/>
            <person name="Goldberg J."/>
            <person name="Griggs A."/>
            <person name="Gujja S."/>
            <person name="Heiman D."/>
            <person name="Howarth C."/>
            <person name="Larson L."/>
            <person name="Lui A."/>
            <person name="MacDonald P.J.P."/>
            <person name="Montmayeur A."/>
            <person name="Murphy C."/>
            <person name="Neiman D."/>
            <person name="Pearson M."/>
            <person name="Priest M."/>
            <person name="Roberts A."/>
            <person name="Saif S."/>
            <person name="Shea T."/>
            <person name="Shenoy N."/>
            <person name="Sisk P."/>
            <person name="Stolte C."/>
            <person name="Sykes S."/>
            <person name="Wortman J."/>
            <person name="Nusbaum C."/>
            <person name="Birren B."/>
        </authorList>
    </citation>
    <scope>NUCLEOTIDE SEQUENCE [LARGE SCALE GENOMIC DNA]</scope>
    <source>
        <strain evidence="2">HOxBLS</strain>
    </source>
</reference>
<organism evidence="2 3">
    <name type="scientific">Oxalobacter paraformigenes</name>
    <dbReference type="NCBI Taxonomy" id="556268"/>
    <lineage>
        <taxon>Bacteria</taxon>
        <taxon>Pseudomonadati</taxon>
        <taxon>Pseudomonadota</taxon>
        <taxon>Betaproteobacteria</taxon>
        <taxon>Burkholderiales</taxon>
        <taxon>Oxalobacteraceae</taxon>
        <taxon>Oxalobacter</taxon>
    </lineage>
</organism>
<feature type="compositionally biased region" description="Acidic residues" evidence="1">
    <location>
        <begin position="52"/>
        <end position="63"/>
    </location>
</feature>
<keyword evidence="3" id="KW-1185">Reference proteome</keyword>
<evidence type="ECO:0000256" key="1">
    <source>
        <dbReference type="SAM" id="MobiDB-lite"/>
    </source>
</evidence>
<dbReference type="HOGENOM" id="CLU_1325266_0_0_4"/>
<dbReference type="Proteomes" id="UP000003973">
    <property type="component" value="Unassembled WGS sequence"/>
</dbReference>
<protein>
    <submittedName>
        <fullName evidence="2">Uncharacterized protein</fullName>
    </submittedName>
</protein>
<dbReference type="RefSeq" id="WP_020995114.1">
    <property type="nucleotide sequence ID" value="NZ_CABMNL010000001.1"/>
</dbReference>
<accession>C3X376</accession>
<evidence type="ECO:0000313" key="3">
    <source>
        <dbReference type="Proteomes" id="UP000003973"/>
    </source>
</evidence>
<dbReference type="EMBL" id="ACDP02000023">
    <property type="protein sequence ID" value="EEO27662.2"/>
    <property type="molecule type" value="Genomic_DNA"/>
</dbReference>
<comment type="caution">
    <text evidence="2">The sequence shown here is derived from an EMBL/GenBank/DDBJ whole genome shotgun (WGS) entry which is preliminary data.</text>
</comment>
<proteinExistence type="predicted"/>
<gene>
    <name evidence="2" type="ORF">OFAG_00815</name>
</gene>